<evidence type="ECO:0000313" key="2">
    <source>
        <dbReference type="Proteomes" id="UP001239111"/>
    </source>
</evidence>
<organism evidence="1 2">
    <name type="scientific">Eretmocerus hayati</name>
    <dbReference type="NCBI Taxonomy" id="131215"/>
    <lineage>
        <taxon>Eukaryota</taxon>
        <taxon>Metazoa</taxon>
        <taxon>Ecdysozoa</taxon>
        <taxon>Arthropoda</taxon>
        <taxon>Hexapoda</taxon>
        <taxon>Insecta</taxon>
        <taxon>Pterygota</taxon>
        <taxon>Neoptera</taxon>
        <taxon>Endopterygota</taxon>
        <taxon>Hymenoptera</taxon>
        <taxon>Apocrita</taxon>
        <taxon>Proctotrupomorpha</taxon>
        <taxon>Chalcidoidea</taxon>
        <taxon>Aphelinidae</taxon>
        <taxon>Aphelininae</taxon>
        <taxon>Eretmocerus</taxon>
    </lineage>
</organism>
<comment type="caution">
    <text evidence="1">The sequence shown here is derived from an EMBL/GenBank/DDBJ whole genome shotgun (WGS) entry which is preliminary data.</text>
</comment>
<evidence type="ECO:0000313" key="1">
    <source>
        <dbReference type="EMBL" id="KAJ8675813.1"/>
    </source>
</evidence>
<gene>
    <name evidence="1" type="ORF">QAD02_011599</name>
</gene>
<protein>
    <submittedName>
        <fullName evidence="1">Uncharacterized protein</fullName>
    </submittedName>
</protein>
<dbReference type="EMBL" id="CM056742">
    <property type="protein sequence ID" value="KAJ8675813.1"/>
    <property type="molecule type" value="Genomic_DNA"/>
</dbReference>
<proteinExistence type="predicted"/>
<reference evidence="1" key="1">
    <citation type="submission" date="2023-04" db="EMBL/GenBank/DDBJ databases">
        <title>A chromosome-level genome assembly of the parasitoid wasp Eretmocerus hayati.</title>
        <authorList>
            <person name="Zhong Y."/>
            <person name="Liu S."/>
            <person name="Liu Y."/>
        </authorList>
    </citation>
    <scope>NUCLEOTIDE SEQUENCE</scope>
    <source>
        <strain evidence="1">ZJU_SS_LIU_2023</strain>
    </source>
</reference>
<sequence length="324" mass="37339">MRIFITALKQSGGVCKLRAALESFEISKDQEWAKSLPEDDYRHVYALSSNMKQYDLDALIKNTALNLVILAKHTSIFKKVFDPHDFTLDRLMRNDDILYVGAVLLKFCAVCDTHCIDNYRNYDCKKEEPCNTIGCGLLSWALGTKTSLARRNCVPNIMRCMIESNKVILYSIRPIKRGAQIIDSHASWKYSRYNIFINVPEAERKADFQERYGFFCECQACVEDWPAMNFEKNFDDFYKEVVPSATEKSLKMLDDFFMLSKRDSDLTLVERISGFSRLIQHSVENFPLPSKVTAFMIRGFIVFMSLNCEISNQFQIADKCVPSA</sequence>
<accession>A0ACC2NY78</accession>
<name>A0ACC2NY78_9HYME</name>
<dbReference type="Proteomes" id="UP001239111">
    <property type="component" value="Chromosome 2"/>
</dbReference>
<keyword evidence="2" id="KW-1185">Reference proteome</keyword>